<dbReference type="STRING" id="451379.A0A0N5AKS9"/>
<feature type="region of interest" description="Disordered" evidence="3">
    <location>
        <begin position="114"/>
        <end position="224"/>
    </location>
</feature>
<dbReference type="InterPro" id="IPR035979">
    <property type="entry name" value="RBD_domain_sf"/>
</dbReference>
<feature type="compositionally biased region" description="Basic and acidic residues" evidence="3">
    <location>
        <begin position="194"/>
        <end position="214"/>
    </location>
</feature>
<organism evidence="5 6">
    <name type="scientific">Syphacia muris</name>
    <dbReference type="NCBI Taxonomy" id="451379"/>
    <lineage>
        <taxon>Eukaryota</taxon>
        <taxon>Metazoa</taxon>
        <taxon>Ecdysozoa</taxon>
        <taxon>Nematoda</taxon>
        <taxon>Chromadorea</taxon>
        <taxon>Rhabditida</taxon>
        <taxon>Spirurina</taxon>
        <taxon>Oxyuridomorpha</taxon>
        <taxon>Oxyuroidea</taxon>
        <taxon>Oxyuridae</taxon>
        <taxon>Syphacia</taxon>
    </lineage>
</organism>
<feature type="compositionally biased region" description="Gly residues" evidence="3">
    <location>
        <begin position="118"/>
        <end position="130"/>
    </location>
</feature>
<evidence type="ECO:0000313" key="6">
    <source>
        <dbReference type="WBParaSite" id="SMUV_0000510901-mRNA-1"/>
    </source>
</evidence>
<accession>A0A0N5AKS9</accession>
<reference evidence="6" key="1">
    <citation type="submission" date="2017-02" db="UniProtKB">
        <authorList>
            <consortium name="WormBaseParasite"/>
        </authorList>
    </citation>
    <scope>IDENTIFICATION</scope>
</reference>
<evidence type="ECO:0000313" key="5">
    <source>
        <dbReference type="Proteomes" id="UP000046393"/>
    </source>
</evidence>
<feature type="domain" description="RRM" evidence="4">
    <location>
        <begin position="38"/>
        <end position="114"/>
    </location>
</feature>
<evidence type="ECO:0000259" key="4">
    <source>
        <dbReference type="PROSITE" id="PS50102"/>
    </source>
</evidence>
<name>A0A0N5AKS9_9BILA</name>
<dbReference type="PANTHER" id="PTHR23236">
    <property type="entry name" value="EUKARYOTIC TRANSLATION INITIATION FACTOR 4B/4H"/>
    <property type="match status" value="1"/>
</dbReference>
<feature type="compositionally biased region" description="Basic and acidic residues" evidence="3">
    <location>
        <begin position="139"/>
        <end position="154"/>
    </location>
</feature>
<keyword evidence="5" id="KW-1185">Reference proteome</keyword>
<evidence type="ECO:0000256" key="1">
    <source>
        <dbReference type="ARBA" id="ARBA00022884"/>
    </source>
</evidence>
<dbReference type="InterPro" id="IPR000504">
    <property type="entry name" value="RRM_dom"/>
</dbReference>
<dbReference type="SUPFAM" id="SSF54928">
    <property type="entry name" value="RNA-binding domain, RBD"/>
    <property type="match status" value="1"/>
</dbReference>
<sequence length="224" mass="25900">MPMLFHYIFYIFYKKVLFFFQVAVFRRSRKPIPEEGPFRAYVGSLPRDTVQGDIDDLFKGLKIIDTHMVRDRDSDEFKGYAYVEFHSKNDLIEALEMDGRDYLGRPLRIDVADVQRGNKGGRGGRGGGGNQRFKGTHGSRGDYTSHRGNYDRSSRGQYSNRGNYRRAPPPSSESEVIAHSLPNSGRPRLQLKPRTTDPVELERIREREEEETRKRQAHIFGVKD</sequence>
<protein>
    <submittedName>
        <fullName evidence="6">RRM domain-containing protein</fullName>
    </submittedName>
</protein>
<dbReference type="PROSITE" id="PS50102">
    <property type="entry name" value="RRM"/>
    <property type="match status" value="1"/>
</dbReference>
<proteinExistence type="predicted"/>
<dbReference type="InterPro" id="IPR012677">
    <property type="entry name" value="Nucleotide-bd_a/b_plait_sf"/>
</dbReference>
<evidence type="ECO:0000256" key="3">
    <source>
        <dbReference type="SAM" id="MobiDB-lite"/>
    </source>
</evidence>
<dbReference type="SMART" id="SM00360">
    <property type="entry name" value="RRM"/>
    <property type="match status" value="1"/>
</dbReference>
<keyword evidence="1 2" id="KW-0694">RNA-binding</keyword>
<evidence type="ECO:0000256" key="2">
    <source>
        <dbReference type="PROSITE-ProRule" id="PRU00176"/>
    </source>
</evidence>
<dbReference type="GO" id="GO:0003723">
    <property type="term" value="F:RNA binding"/>
    <property type="evidence" value="ECO:0007669"/>
    <property type="project" value="UniProtKB-UniRule"/>
</dbReference>
<dbReference type="Proteomes" id="UP000046393">
    <property type="component" value="Unplaced"/>
</dbReference>
<dbReference type="Gene3D" id="3.30.70.330">
    <property type="match status" value="1"/>
</dbReference>
<dbReference type="WBParaSite" id="SMUV_0000510901-mRNA-1">
    <property type="protein sequence ID" value="SMUV_0000510901-mRNA-1"/>
    <property type="gene ID" value="SMUV_0000510901"/>
</dbReference>
<dbReference type="PANTHER" id="PTHR23236:SF11">
    <property type="entry name" value="EUKARYOTIC TRANSLATION INITIATION FACTOR 4H"/>
    <property type="match status" value="1"/>
</dbReference>
<dbReference type="Pfam" id="PF00076">
    <property type="entry name" value="RRM_1"/>
    <property type="match status" value="1"/>
</dbReference>
<dbReference type="AlphaFoldDB" id="A0A0N5AKS9"/>